<feature type="transmembrane region" description="Helical" evidence="7">
    <location>
        <begin position="294"/>
        <end position="318"/>
    </location>
</feature>
<evidence type="ECO:0000256" key="6">
    <source>
        <dbReference type="SAM" id="MobiDB-lite"/>
    </source>
</evidence>
<dbReference type="InterPro" id="IPR020846">
    <property type="entry name" value="MFS_dom"/>
</dbReference>
<evidence type="ECO:0000313" key="10">
    <source>
        <dbReference type="Proteomes" id="UP000224634"/>
    </source>
</evidence>
<evidence type="ECO:0000256" key="5">
    <source>
        <dbReference type="ARBA" id="ARBA00023136"/>
    </source>
</evidence>
<dbReference type="Proteomes" id="UP000224634">
    <property type="component" value="Unassembled WGS sequence"/>
</dbReference>
<feature type="compositionally biased region" description="Basic and acidic residues" evidence="6">
    <location>
        <begin position="10"/>
        <end position="30"/>
    </location>
</feature>
<evidence type="ECO:0000313" key="9">
    <source>
        <dbReference type="EMBL" id="PGH19699.1"/>
    </source>
</evidence>
<dbReference type="GO" id="GO:0022857">
    <property type="term" value="F:transmembrane transporter activity"/>
    <property type="evidence" value="ECO:0007669"/>
    <property type="project" value="InterPro"/>
</dbReference>
<evidence type="ECO:0000256" key="2">
    <source>
        <dbReference type="ARBA" id="ARBA00008335"/>
    </source>
</evidence>
<feature type="transmembrane region" description="Helical" evidence="7">
    <location>
        <begin position="67"/>
        <end position="86"/>
    </location>
</feature>
<keyword evidence="5 7" id="KW-0472">Membrane</keyword>
<accession>A0A2B7YF47</accession>
<feature type="transmembrane region" description="Helical" evidence="7">
    <location>
        <begin position="338"/>
        <end position="360"/>
    </location>
</feature>
<dbReference type="Gene3D" id="1.20.1250.20">
    <property type="entry name" value="MFS general substrate transporter like domains"/>
    <property type="match status" value="1"/>
</dbReference>
<feature type="transmembrane region" description="Helical" evidence="7">
    <location>
        <begin position="161"/>
        <end position="183"/>
    </location>
</feature>
<dbReference type="InterPro" id="IPR036259">
    <property type="entry name" value="MFS_trans_sf"/>
</dbReference>
<dbReference type="AlphaFoldDB" id="A0A2B7YF47"/>
<keyword evidence="3 7" id="KW-0812">Transmembrane</keyword>
<gene>
    <name evidence="9" type="ORF">AJ80_03854</name>
</gene>
<comment type="similarity">
    <text evidence="2">Belongs to the major facilitator superfamily.</text>
</comment>
<reference evidence="9 10" key="1">
    <citation type="submission" date="2017-10" db="EMBL/GenBank/DDBJ databases">
        <title>Comparative genomics in systemic dimorphic fungi from Ajellomycetaceae.</title>
        <authorList>
            <person name="Munoz J.F."/>
            <person name="Mcewen J.G."/>
            <person name="Clay O.K."/>
            <person name="Cuomo C.A."/>
        </authorList>
    </citation>
    <scope>NUCLEOTIDE SEQUENCE [LARGE SCALE GENOMIC DNA]</scope>
    <source>
        <strain evidence="9 10">UAMH7299</strain>
    </source>
</reference>
<dbReference type="CDD" id="cd17323">
    <property type="entry name" value="MFS_Tpo1_MDR_like"/>
    <property type="match status" value="1"/>
</dbReference>
<comment type="subcellular location">
    <subcellularLocation>
        <location evidence="1">Cell membrane</location>
        <topology evidence="1">Multi-pass membrane protein</topology>
    </subcellularLocation>
</comment>
<dbReference type="SUPFAM" id="SSF103473">
    <property type="entry name" value="MFS general substrate transporter"/>
    <property type="match status" value="1"/>
</dbReference>
<dbReference type="GO" id="GO:0005886">
    <property type="term" value="C:plasma membrane"/>
    <property type="evidence" value="ECO:0007669"/>
    <property type="project" value="UniProtKB-SubCell"/>
</dbReference>
<dbReference type="Pfam" id="PF07690">
    <property type="entry name" value="MFS_1"/>
    <property type="match status" value="1"/>
</dbReference>
<feature type="transmembrane region" description="Helical" evidence="7">
    <location>
        <begin position="405"/>
        <end position="429"/>
    </location>
</feature>
<comment type="caution">
    <text evidence="9">The sequence shown here is derived from an EMBL/GenBank/DDBJ whole genome shotgun (WGS) entry which is preliminary data.</text>
</comment>
<dbReference type="STRING" id="1447883.A0A2B7YF47"/>
<dbReference type="FunFam" id="1.20.1250.20:FF:000082">
    <property type="entry name" value="MFS multidrug transporter, putative"/>
    <property type="match status" value="1"/>
</dbReference>
<feature type="transmembrane region" description="Helical" evidence="7">
    <location>
        <begin position="136"/>
        <end position="155"/>
    </location>
</feature>
<evidence type="ECO:0000256" key="4">
    <source>
        <dbReference type="ARBA" id="ARBA00022989"/>
    </source>
</evidence>
<evidence type="ECO:0000256" key="7">
    <source>
        <dbReference type="SAM" id="Phobius"/>
    </source>
</evidence>
<dbReference type="PANTHER" id="PTHR23502">
    <property type="entry name" value="MAJOR FACILITATOR SUPERFAMILY"/>
    <property type="match status" value="1"/>
</dbReference>
<protein>
    <recommendedName>
        <fullName evidence="8">Major facilitator superfamily (MFS) profile domain-containing protein</fullName>
    </recommendedName>
</protein>
<sequence>MSGTAGSVRHHCDGQDDMTRRADDAEKSETTDVEWGPGDQQDEQAIIVRFEPGDKDNPYNWSTAKKMTIVFLTVLMTLNSTLSSSMPSGSISFIAKDFNVTSNEELVLPISIFLIGYIFGPLILGPLSEAYGRRPLLIYPFIVYLCFTLGTALAPNFPALLVLRFFAGTAAAAPLAVVGGVYADLYSDPVTRGHVLALFAAGTTFGPTLSPIVSGFAAKISWRWPFWISLIFGGATMIPVLFLPETFGPVLLAKRAAALRKKLNRDDILTPPEAVRPELKEMLTVTLIRPVKMFFYEPIVCVISLYMAFVYAILYLFFQAYPIIFKGVYGMAPGIDGLPYLPLGIGSVLASVMVVMWDGYLHRKQAADLDYVLTPEFHRLTLANVGGPLMLISFFWLGWTARESIHWIVPVLAGLPFGIGIGVVFIALLNYLADSYGIFTASAMATAACLRSISGAVLPLAAKPMYARLGIGWATSLLGFIGLIMVAIPFVFAKYGERIRASSPFCQMLKQKQREREDSSN</sequence>
<dbReference type="InterPro" id="IPR011701">
    <property type="entry name" value="MFS"/>
</dbReference>
<evidence type="ECO:0000256" key="1">
    <source>
        <dbReference type="ARBA" id="ARBA00004651"/>
    </source>
</evidence>
<name>A0A2B7YF47_POLH7</name>
<evidence type="ECO:0000259" key="8">
    <source>
        <dbReference type="PROSITE" id="PS50850"/>
    </source>
</evidence>
<keyword evidence="10" id="KW-1185">Reference proteome</keyword>
<organism evidence="9 10">
    <name type="scientific">Polytolypa hystricis (strain UAMH7299)</name>
    <dbReference type="NCBI Taxonomy" id="1447883"/>
    <lineage>
        <taxon>Eukaryota</taxon>
        <taxon>Fungi</taxon>
        <taxon>Dikarya</taxon>
        <taxon>Ascomycota</taxon>
        <taxon>Pezizomycotina</taxon>
        <taxon>Eurotiomycetes</taxon>
        <taxon>Eurotiomycetidae</taxon>
        <taxon>Onygenales</taxon>
        <taxon>Onygenales incertae sedis</taxon>
        <taxon>Polytolypa</taxon>
    </lineage>
</organism>
<feature type="transmembrane region" description="Helical" evidence="7">
    <location>
        <begin position="106"/>
        <end position="124"/>
    </location>
</feature>
<evidence type="ECO:0000256" key="3">
    <source>
        <dbReference type="ARBA" id="ARBA00022692"/>
    </source>
</evidence>
<feature type="transmembrane region" description="Helical" evidence="7">
    <location>
        <begin position="195"/>
        <end position="218"/>
    </location>
</feature>
<proteinExistence type="inferred from homology"/>
<feature type="transmembrane region" description="Helical" evidence="7">
    <location>
        <begin position="470"/>
        <end position="493"/>
    </location>
</feature>
<dbReference type="EMBL" id="PDNA01000045">
    <property type="protein sequence ID" value="PGH19699.1"/>
    <property type="molecule type" value="Genomic_DNA"/>
</dbReference>
<feature type="domain" description="Major facilitator superfamily (MFS) profile" evidence="8">
    <location>
        <begin position="69"/>
        <end position="499"/>
    </location>
</feature>
<feature type="transmembrane region" description="Helical" evidence="7">
    <location>
        <begin position="224"/>
        <end position="252"/>
    </location>
</feature>
<dbReference type="PANTHER" id="PTHR23502:SF74">
    <property type="entry name" value="MAJOR FACILITATOR SUPERFAMILY (MFS) PROFILE DOMAIN-CONTAINING PROTEIN"/>
    <property type="match status" value="1"/>
</dbReference>
<keyword evidence="4 7" id="KW-1133">Transmembrane helix</keyword>
<dbReference type="OrthoDB" id="5141738at2759"/>
<feature type="region of interest" description="Disordered" evidence="6">
    <location>
        <begin position="1"/>
        <end position="38"/>
    </location>
</feature>
<feature type="transmembrane region" description="Helical" evidence="7">
    <location>
        <begin position="436"/>
        <end position="458"/>
    </location>
</feature>
<dbReference type="PROSITE" id="PS50850">
    <property type="entry name" value="MFS"/>
    <property type="match status" value="1"/>
</dbReference>
<feature type="transmembrane region" description="Helical" evidence="7">
    <location>
        <begin position="380"/>
        <end position="399"/>
    </location>
</feature>